<evidence type="ECO:0008006" key="4">
    <source>
        <dbReference type="Google" id="ProtNLM"/>
    </source>
</evidence>
<dbReference type="RefSeq" id="WP_377099338.1">
    <property type="nucleotide sequence ID" value="NZ_JBHTHU010000005.1"/>
</dbReference>
<evidence type="ECO:0000256" key="1">
    <source>
        <dbReference type="SAM" id="Phobius"/>
    </source>
</evidence>
<keyword evidence="1" id="KW-1133">Transmembrane helix</keyword>
<organism evidence="2 3">
    <name type="scientific">Mucilaginibacter calamicampi</name>
    <dbReference type="NCBI Taxonomy" id="1302352"/>
    <lineage>
        <taxon>Bacteria</taxon>
        <taxon>Pseudomonadati</taxon>
        <taxon>Bacteroidota</taxon>
        <taxon>Sphingobacteriia</taxon>
        <taxon>Sphingobacteriales</taxon>
        <taxon>Sphingobacteriaceae</taxon>
        <taxon>Mucilaginibacter</taxon>
    </lineage>
</organism>
<keyword evidence="1" id="KW-0472">Membrane</keyword>
<comment type="caution">
    <text evidence="2">The sequence shown here is derived from an EMBL/GenBank/DDBJ whole genome shotgun (WGS) entry which is preliminary data.</text>
</comment>
<protein>
    <recommendedName>
        <fullName evidence="4">Cytochrome oxidase complex assembly protein 1</fullName>
    </recommendedName>
</protein>
<evidence type="ECO:0000313" key="2">
    <source>
        <dbReference type="EMBL" id="MFD0750247.1"/>
    </source>
</evidence>
<gene>
    <name evidence="2" type="ORF">ACFQZS_08855</name>
</gene>
<feature type="transmembrane region" description="Helical" evidence="1">
    <location>
        <begin position="20"/>
        <end position="40"/>
    </location>
</feature>
<proteinExistence type="predicted"/>
<keyword evidence="1" id="KW-0812">Transmembrane</keyword>
<sequence>MAENKFLKEKSVKKKSANKAVWIVLFFCAIIISMMVKISLTGSLKPEFFRGLPSNEDAYKIAKEYVRPTLKSSSVSFADDGYQFAKTSDSVYVIKSTVETEGTTTEFKIKLQYKGGEPSKQKNWSVIDLSIF</sequence>
<evidence type="ECO:0000313" key="3">
    <source>
        <dbReference type="Proteomes" id="UP001596958"/>
    </source>
</evidence>
<dbReference type="EMBL" id="JBHTHU010000005">
    <property type="protein sequence ID" value="MFD0750247.1"/>
    <property type="molecule type" value="Genomic_DNA"/>
</dbReference>
<name>A0ABW2YV08_9SPHI</name>
<accession>A0ABW2YV08</accession>
<keyword evidence="3" id="KW-1185">Reference proteome</keyword>
<dbReference type="Proteomes" id="UP001596958">
    <property type="component" value="Unassembled WGS sequence"/>
</dbReference>
<reference evidence="3" key="1">
    <citation type="journal article" date="2019" name="Int. J. Syst. Evol. Microbiol.">
        <title>The Global Catalogue of Microorganisms (GCM) 10K type strain sequencing project: providing services to taxonomists for standard genome sequencing and annotation.</title>
        <authorList>
            <consortium name="The Broad Institute Genomics Platform"/>
            <consortium name="The Broad Institute Genome Sequencing Center for Infectious Disease"/>
            <person name="Wu L."/>
            <person name="Ma J."/>
        </authorList>
    </citation>
    <scope>NUCLEOTIDE SEQUENCE [LARGE SCALE GENOMIC DNA]</scope>
    <source>
        <strain evidence="3">CCUG 63418</strain>
    </source>
</reference>